<dbReference type="AlphaFoldDB" id="A0A1H6T552"/>
<keyword evidence="1" id="KW-0812">Transmembrane</keyword>
<dbReference type="Pfam" id="PF06580">
    <property type="entry name" value="His_kinase"/>
    <property type="match status" value="1"/>
</dbReference>
<gene>
    <name evidence="3" type="ORF">SAMN04487995_2022</name>
</gene>
<dbReference type="EMBL" id="FNXY01000003">
    <property type="protein sequence ID" value="SEI75168.1"/>
    <property type="molecule type" value="Genomic_DNA"/>
</dbReference>
<accession>A0A1H6T552</accession>
<dbReference type="PANTHER" id="PTHR34220">
    <property type="entry name" value="SENSOR HISTIDINE KINASE YPDA"/>
    <property type="match status" value="1"/>
</dbReference>
<dbReference type="PANTHER" id="PTHR34220:SF7">
    <property type="entry name" value="SENSOR HISTIDINE KINASE YPDA"/>
    <property type="match status" value="1"/>
</dbReference>
<evidence type="ECO:0000256" key="1">
    <source>
        <dbReference type="SAM" id="Phobius"/>
    </source>
</evidence>
<protein>
    <submittedName>
        <fullName evidence="3">Histidine kinase</fullName>
    </submittedName>
</protein>
<keyword evidence="4" id="KW-1185">Reference proteome</keyword>
<feature type="transmembrane region" description="Helical" evidence="1">
    <location>
        <begin position="12"/>
        <end position="31"/>
    </location>
</feature>
<feature type="domain" description="Signal transduction histidine kinase internal region" evidence="2">
    <location>
        <begin position="58"/>
        <end position="128"/>
    </location>
</feature>
<dbReference type="OrthoDB" id="9809908at2"/>
<dbReference type="InterPro" id="IPR010559">
    <property type="entry name" value="Sig_transdc_His_kin_internal"/>
</dbReference>
<dbReference type="RefSeq" id="WP_090335037.1">
    <property type="nucleotide sequence ID" value="NZ_FNXY01000003.1"/>
</dbReference>
<evidence type="ECO:0000313" key="4">
    <source>
        <dbReference type="Proteomes" id="UP000199532"/>
    </source>
</evidence>
<name>A0A1H6T552_9BACT</name>
<dbReference type="GO" id="GO:0000155">
    <property type="term" value="F:phosphorelay sensor kinase activity"/>
    <property type="evidence" value="ECO:0007669"/>
    <property type="project" value="InterPro"/>
</dbReference>
<dbReference type="InterPro" id="IPR050640">
    <property type="entry name" value="Bact_2-comp_sensor_kinase"/>
</dbReference>
<keyword evidence="3" id="KW-0418">Kinase</keyword>
<evidence type="ECO:0000313" key="3">
    <source>
        <dbReference type="EMBL" id="SEI75168.1"/>
    </source>
</evidence>
<evidence type="ECO:0000259" key="2">
    <source>
        <dbReference type="Pfam" id="PF06580"/>
    </source>
</evidence>
<sequence>MESTVTISGLLLYLLILALIVSFLLITFLVVRLKSETNQKLFFEHKLRDTDARKENFELETIKSKLNPHLFKNVLNSIQSHAYQSYYALDKLSNVLDYILYESDCEYVSLKEETDFALNLIEINRLKVSPLFDLRIKNKVDSNNQFVNAKVIAPLITIDLIENAFKHADIQNPDAFISIVFDLNETTFSLIVSNKISAKPILKKEKSGFGKENLRKRLDLVYRSNYTLEHTVENDVYIAHLKINLLEHKAQMPAAG</sequence>
<organism evidence="3 4">
    <name type="scientific">Dyadobacter koreensis</name>
    <dbReference type="NCBI Taxonomy" id="408657"/>
    <lineage>
        <taxon>Bacteria</taxon>
        <taxon>Pseudomonadati</taxon>
        <taxon>Bacteroidota</taxon>
        <taxon>Cytophagia</taxon>
        <taxon>Cytophagales</taxon>
        <taxon>Spirosomataceae</taxon>
        <taxon>Dyadobacter</taxon>
    </lineage>
</organism>
<keyword evidence="1" id="KW-1133">Transmembrane helix</keyword>
<keyword evidence="1" id="KW-0472">Membrane</keyword>
<dbReference type="GO" id="GO:0016020">
    <property type="term" value="C:membrane"/>
    <property type="evidence" value="ECO:0007669"/>
    <property type="project" value="InterPro"/>
</dbReference>
<dbReference type="STRING" id="408657.SAMN04487995_2022"/>
<proteinExistence type="predicted"/>
<keyword evidence="3" id="KW-0808">Transferase</keyword>
<reference evidence="3 4" key="1">
    <citation type="submission" date="2016-10" db="EMBL/GenBank/DDBJ databases">
        <authorList>
            <person name="de Groot N.N."/>
        </authorList>
    </citation>
    <scope>NUCLEOTIDE SEQUENCE [LARGE SCALE GENOMIC DNA]</scope>
    <source>
        <strain evidence="3 4">DSM 19938</strain>
    </source>
</reference>
<dbReference type="Proteomes" id="UP000199532">
    <property type="component" value="Unassembled WGS sequence"/>
</dbReference>